<name>A0A653A171_UNCDX</name>
<protein>
    <submittedName>
        <fullName evidence="4">Uncharacterized protein</fullName>
    </submittedName>
</protein>
<evidence type="ECO:0000259" key="2">
    <source>
        <dbReference type="Pfam" id="PF20041"/>
    </source>
</evidence>
<proteinExistence type="predicted"/>
<dbReference type="PANTHER" id="PTHR32305">
    <property type="match status" value="1"/>
</dbReference>
<reference evidence="4" key="1">
    <citation type="submission" date="2018-07" db="EMBL/GenBank/DDBJ databases">
        <authorList>
            <consortium name="Genoscope - CEA"/>
            <person name="William W."/>
        </authorList>
    </citation>
    <scope>NUCLEOTIDE SEQUENCE</scope>
    <source>
        <strain evidence="4">IK1</strain>
    </source>
</reference>
<dbReference type="NCBIfam" id="TIGR03696">
    <property type="entry name" value="Rhs_assc_core"/>
    <property type="match status" value="1"/>
</dbReference>
<feature type="domain" description="Teneurin-like YD-shell" evidence="3">
    <location>
        <begin position="607"/>
        <end position="709"/>
    </location>
</feature>
<evidence type="ECO:0000256" key="1">
    <source>
        <dbReference type="ARBA" id="ARBA00022737"/>
    </source>
</evidence>
<accession>A0A653A171</accession>
<dbReference type="Pfam" id="PF05593">
    <property type="entry name" value="RHS_repeat"/>
    <property type="match status" value="3"/>
</dbReference>
<dbReference type="EMBL" id="UPXX01000001">
    <property type="protein sequence ID" value="VBB41382.1"/>
    <property type="molecule type" value="Genomic_DNA"/>
</dbReference>
<dbReference type="PANTHER" id="PTHR32305:SF15">
    <property type="entry name" value="PROTEIN RHSA-RELATED"/>
    <property type="match status" value="1"/>
</dbReference>
<dbReference type="InterPro" id="IPR056823">
    <property type="entry name" value="TEN-like_YD-shell"/>
</dbReference>
<sequence length="997" mass="108136">MERNARAIEAGRKASRLVQTAYPDGGVTWSSYGFESLPRYTATARLQDSEGSVQAEYVYVDGLGRPIQTIGFGEEGKPVIAYRHYDAMGREDLTAGPYFLEDGKPPARYPYRQTVYDERGRPLWVIGPDGEHGQIATAYTYQGLSTSVWGPDGTGKTIFKDALGRVLQVVEQAENSSLYTRYTYNAAGDLLKVIDHEGNQTQIVYDTLGRKTAMQDPDMGAWRYAYDPNGNLTAQTDARGLTTRFGYDALNRLVLKAYSNGEPSITFTYDDMSIPNGRGRLRKAARGAVSTRYEAYDPLGRVLAVTTDLGEQQGTTRYTYDIAGRLRTLTYPDSYRVHYTYHEGTSLLAGVKGSDGREFARFTDYTAAGQIGRTAYGNRTAAVRSYDPSSLRLTGILTSDPSGMPSKDIQHKTYRYTKGGNLSEILDSVQDITFTYRYDRLGRLVAENPSTDSLPPFSFSYGPTGNLLTRRCGELIFRYAYDSARPHAVSSLQVEQSAAGGGRILSRNPFQYDPNGNLLNGPDLADPLAPAERQITWNGDNQPVQIVHKRPSGTLTTRLAYGPEGGRVKKIVQGTPDTWYMGEHFEIRGGIRTRYIFAGALRIARMDSGGLLFFHQDHLGGTTALTNANGQVVERADYAPFGAERKPSRSQIADHRYTGQEHDIETGLYNYNARLYDPLIARFISPDFIVPDPMDPQLLNRYSYCANNPLRYTDPSGHLLIEPLIGAIIGATLGVATSAITGGDIGLGALTGAVTGGFLGGAGSIVTSLELTGIVAAALYAGAGASAGAISAAVSGTDLALGAFSGGLLAAASYVFPCPDFKPFGQGPAGTIANRFLNSTLTGAAFGAAYSGMTGGDVLHGMGMGALGWAAGEAGNMLIGHAFGYALSGKPPEFKKGAFFYFADSQRPFTTGGIIIGDRQILKQPNKIGHKQNNFSTESHERSHFSQQIILSPAYLPCHIFSQGISGTIGSATGRGFWNSTHRYNLFERWWIDVPSF</sequence>
<dbReference type="InterPro" id="IPR050708">
    <property type="entry name" value="T6SS_VgrG/RHS"/>
</dbReference>
<keyword evidence="1" id="KW-0677">Repeat</keyword>
<gene>
    <name evidence="4" type="ORF">TRIP_B10110</name>
</gene>
<dbReference type="InterPro" id="IPR022385">
    <property type="entry name" value="Rhs_assc_core"/>
</dbReference>
<evidence type="ECO:0000259" key="3">
    <source>
        <dbReference type="Pfam" id="PF25023"/>
    </source>
</evidence>
<dbReference type="InterPro" id="IPR031325">
    <property type="entry name" value="RHS_repeat"/>
</dbReference>
<dbReference type="NCBIfam" id="TIGR01643">
    <property type="entry name" value="YD_repeat_2x"/>
    <property type="match status" value="3"/>
</dbReference>
<dbReference type="AlphaFoldDB" id="A0A653A171"/>
<dbReference type="Gene3D" id="2.180.10.10">
    <property type="entry name" value="RHS repeat-associated core"/>
    <property type="match status" value="2"/>
</dbReference>
<organism evidence="4">
    <name type="scientific">Uncultured Desulfatiglans sp</name>
    <dbReference type="NCBI Taxonomy" id="1748965"/>
    <lineage>
        <taxon>Bacteria</taxon>
        <taxon>Pseudomonadati</taxon>
        <taxon>Thermodesulfobacteriota</taxon>
        <taxon>Desulfobacteria</taxon>
        <taxon>Desulfatiglandales</taxon>
        <taxon>Desulfatiglandaceae</taxon>
        <taxon>Desulfatiglans</taxon>
        <taxon>environmental samples</taxon>
    </lineage>
</organism>
<dbReference type="InterPro" id="IPR006530">
    <property type="entry name" value="YD"/>
</dbReference>
<feature type="domain" description="DUF6443" evidence="2">
    <location>
        <begin position="44"/>
        <end position="99"/>
    </location>
</feature>
<evidence type="ECO:0000313" key="4">
    <source>
        <dbReference type="EMBL" id="VBB41382.1"/>
    </source>
</evidence>
<dbReference type="Pfam" id="PF20041">
    <property type="entry name" value="DUF6443"/>
    <property type="match status" value="1"/>
</dbReference>
<dbReference type="Pfam" id="PF25023">
    <property type="entry name" value="TEN_YD-shell"/>
    <property type="match status" value="1"/>
</dbReference>
<dbReference type="InterPro" id="IPR045619">
    <property type="entry name" value="DUF6443"/>
</dbReference>